<dbReference type="SUPFAM" id="SSF53098">
    <property type="entry name" value="Ribonuclease H-like"/>
    <property type="match status" value="1"/>
</dbReference>
<reference evidence="4" key="1">
    <citation type="journal article" date="2020" name="Int. J. Mol. Sci.">
        <title>Genetic Carriers and Genomic Distribution of cadA6-A Novel Variant of a Cadmium Resistance Determinant Identified in Listeria spp.</title>
        <authorList>
            <person name="Chmielowska C."/>
            <person name="Korsak D."/>
            <person name="Szmulkowska B."/>
            <person name="Krop A."/>
            <person name="Lipka K."/>
            <person name="Krupinska M."/>
            <person name="Bartosik D."/>
        </authorList>
    </citation>
    <scope>NUCLEOTIDE SEQUENCE</scope>
    <source>
        <strain evidence="4">Sr12</strain>
    </source>
</reference>
<sequence length="378" mass="44709">MRKLGKWDTTFKETIVELYIAGTSVQTLSEDYGIAKATIYTWIKNKQTKEEKQNRPELATEHVEMQKEIQRLKEENEILKKVYQHLHGEKEKLRVSEKVAWIEKHREMHALGTMLQMIELAKSTYYEYKRRAISQRERARKVREKRVQALFYENKQIYGARKLQFLLQKEGILVTVRTISADMKRLQLRCCYIKKWQSKKATKQEELLTNEIKTNQPTTAGTHVLTDMTYVWTQKDKWVYVITFLDAFTRKVLHFGVGKQMDSTFVDGHTKAVLEKYPSITLLHSDRGSQYTAGSYRDLLNENNVIVSYSKAGYPYDNAKIESYHASIKREQLYRLDFQHINDVYQAVFSYNYGFYNTKRIHQSLGYLTPNDFERKAN</sequence>
<dbReference type="GO" id="GO:0015074">
    <property type="term" value="P:DNA integration"/>
    <property type="evidence" value="ECO:0007669"/>
    <property type="project" value="InterPro"/>
</dbReference>
<comment type="function">
    <text evidence="1">Involved in the transposition of the insertion sequence.</text>
</comment>
<geneLocation type="plasmid" evidence="4">
    <name>pLIS4</name>
</geneLocation>
<dbReference type="Pfam" id="PF00665">
    <property type="entry name" value="rve"/>
    <property type="match status" value="1"/>
</dbReference>
<dbReference type="GO" id="GO:0006313">
    <property type="term" value="P:DNA transposition"/>
    <property type="evidence" value="ECO:0007669"/>
    <property type="project" value="InterPro"/>
</dbReference>
<dbReference type="AlphaFoldDB" id="A0A7T0Q8D8"/>
<dbReference type="Gene3D" id="1.10.10.60">
    <property type="entry name" value="Homeodomain-like"/>
    <property type="match status" value="1"/>
</dbReference>
<accession>A0A7T0Q8D8</accession>
<dbReference type="PROSITE" id="PS50994">
    <property type="entry name" value="INTEGRASE"/>
    <property type="match status" value="1"/>
</dbReference>
<dbReference type="InterPro" id="IPR002514">
    <property type="entry name" value="Transposase_8"/>
</dbReference>
<dbReference type="Gene3D" id="3.30.420.10">
    <property type="entry name" value="Ribonuclease H-like superfamily/Ribonuclease H"/>
    <property type="match status" value="1"/>
</dbReference>
<evidence type="ECO:0000256" key="1">
    <source>
        <dbReference type="ARBA" id="ARBA00002286"/>
    </source>
</evidence>
<dbReference type="PANTHER" id="PTHR46889">
    <property type="entry name" value="TRANSPOSASE INSF FOR INSERTION SEQUENCE IS3B-RELATED"/>
    <property type="match status" value="1"/>
</dbReference>
<dbReference type="InterPro" id="IPR009057">
    <property type="entry name" value="Homeodomain-like_sf"/>
</dbReference>
<dbReference type="InterPro" id="IPR001584">
    <property type="entry name" value="Integrase_cat-core"/>
</dbReference>
<protein>
    <submittedName>
        <fullName evidence="4">IS3 family transposase</fullName>
    </submittedName>
</protein>
<evidence type="ECO:0000259" key="3">
    <source>
        <dbReference type="PROSITE" id="PS50994"/>
    </source>
</evidence>
<reference evidence="4" key="2">
    <citation type="submission" date="2020-10" db="EMBL/GenBank/DDBJ databases">
        <authorList>
            <person name="Chmielowska C.A."/>
            <person name="Korsak D."/>
            <person name="Bartosik D."/>
        </authorList>
    </citation>
    <scope>NUCLEOTIDE SEQUENCE</scope>
    <source>
        <strain evidence="4">Sr12</strain>
        <plasmid evidence="4">pLIS4</plasmid>
    </source>
</reference>
<dbReference type="Pfam" id="PF13276">
    <property type="entry name" value="HTH_21"/>
    <property type="match status" value="1"/>
</dbReference>
<feature type="domain" description="Integrase catalytic" evidence="3">
    <location>
        <begin position="213"/>
        <end position="378"/>
    </location>
</feature>
<evidence type="ECO:0000313" key="4">
    <source>
        <dbReference type="EMBL" id="QPL19383.1"/>
    </source>
</evidence>
<name>A0A7T0Q8D8_LISSE</name>
<feature type="coiled-coil region" evidence="2">
    <location>
        <begin position="55"/>
        <end position="89"/>
    </location>
</feature>
<dbReference type="NCBIfam" id="NF033516">
    <property type="entry name" value="transpos_IS3"/>
    <property type="match status" value="1"/>
</dbReference>
<dbReference type="InterPro" id="IPR036397">
    <property type="entry name" value="RNaseH_sf"/>
</dbReference>
<dbReference type="EMBL" id="MW124301">
    <property type="protein sequence ID" value="QPL19383.1"/>
    <property type="molecule type" value="Genomic_DNA"/>
</dbReference>
<dbReference type="InterPro" id="IPR050900">
    <property type="entry name" value="Transposase_IS3/IS150/IS904"/>
</dbReference>
<keyword evidence="2" id="KW-0175">Coiled coil</keyword>
<organism evidence="4">
    <name type="scientific">Listeria seeligeri</name>
    <dbReference type="NCBI Taxonomy" id="1640"/>
    <lineage>
        <taxon>Bacteria</taxon>
        <taxon>Bacillati</taxon>
        <taxon>Bacillota</taxon>
        <taxon>Bacilli</taxon>
        <taxon>Bacillales</taxon>
        <taxon>Listeriaceae</taxon>
        <taxon>Listeria</taxon>
    </lineage>
</organism>
<dbReference type="PANTHER" id="PTHR46889:SF7">
    <property type="entry name" value="TRANSPOSASE FOR INSERTION SEQUENCE ELEMENT IS904"/>
    <property type="match status" value="1"/>
</dbReference>
<dbReference type="Pfam" id="PF01527">
    <property type="entry name" value="HTH_Tnp_1"/>
    <property type="match status" value="1"/>
</dbReference>
<dbReference type="Pfam" id="PF13333">
    <property type="entry name" value="rve_2"/>
    <property type="match status" value="1"/>
</dbReference>
<gene>
    <name evidence="4" type="ORF">pLIS400216c</name>
</gene>
<dbReference type="GO" id="GO:0003677">
    <property type="term" value="F:DNA binding"/>
    <property type="evidence" value="ECO:0007669"/>
    <property type="project" value="InterPro"/>
</dbReference>
<evidence type="ECO:0000256" key="2">
    <source>
        <dbReference type="SAM" id="Coils"/>
    </source>
</evidence>
<dbReference type="SUPFAM" id="SSF46689">
    <property type="entry name" value="Homeodomain-like"/>
    <property type="match status" value="1"/>
</dbReference>
<dbReference type="InterPro" id="IPR012337">
    <property type="entry name" value="RNaseH-like_sf"/>
</dbReference>
<keyword evidence="4" id="KW-0614">Plasmid</keyword>
<dbReference type="InterPro" id="IPR048020">
    <property type="entry name" value="Transpos_IS3"/>
</dbReference>
<dbReference type="GO" id="GO:0004803">
    <property type="term" value="F:transposase activity"/>
    <property type="evidence" value="ECO:0007669"/>
    <property type="project" value="InterPro"/>
</dbReference>
<proteinExistence type="predicted"/>
<dbReference type="InterPro" id="IPR025948">
    <property type="entry name" value="HTH-like_dom"/>
</dbReference>